<name>A0AAV7YXV0_9EUKA</name>
<organism evidence="3 4">
    <name type="scientific">Anaeramoeba flamelloides</name>
    <dbReference type="NCBI Taxonomy" id="1746091"/>
    <lineage>
        <taxon>Eukaryota</taxon>
        <taxon>Metamonada</taxon>
        <taxon>Anaeramoebidae</taxon>
        <taxon>Anaeramoeba</taxon>
    </lineage>
</organism>
<reference evidence="3" key="1">
    <citation type="submission" date="2022-08" db="EMBL/GenBank/DDBJ databases">
        <title>Novel sulphate-reducing endosymbionts in the free-living metamonad Anaeramoeba.</title>
        <authorList>
            <person name="Jerlstrom-Hultqvist J."/>
            <person name="Cepicka I."/>
            <person name="Gallot-Lavallee L."/>
            <person name="Salas-Leiva D."/>
            <person name="Curtis B.A."/>
            <person name="Zahonova K."/>
            <person name="Pipaliya S."/>
            <person name="Dacks J."/>
            <person name="Roger A.J."/>
        </authorList>
    </citation>
    <scope>NUCLEOTIDE SEQUENCE</scope>
    <source>
        <strain evidence="3">Busselton2</strain>
    </source>
</reference>
<feature type="coiled-coil region" evidence="1">
    <location>
        <begin position="109"/>
        <end position="160"/>
    </location>
</feature>
<evidence type="ECO:0000256" key="1">
    <source>
        <dbReference type="SAM" id="Coils"/>
    </source>
</evidence>
<sequence length="396" mass="46603">MSFYDPVQLKKEQEDQRELFREEKEFLTERFTTEIRKKNKEILSLTETLRALTNKHKISKKQYTQYVSIVQKLKDKEETISNLNELTKKKILEIKQGVNRDPEHYRIKSEQITQEVRKLENEMMEKSRQISENSQLLEKKKQLQEELKRVEEETRQVRVSKYTESKKLKVRFEQLREQNSNVNTFLVDSLKNNSSNLNKSNNGQTMRQDTKTRSLSQVNHNTQTKNKTTLQKVGRVSSLDSKSINSISTKTQRTNSNPISKIRKTNSAQNSNNITYAGWIYFKTSSGRLGRTKWEKRWMDLKGGILITSKKKRIHHSLIYYSIKKFIKNEIIVKYLLAYYSKEGIGVYQGDPLSPLLFGFITHFLRDKIKSLAIRVQMFADDSILIMKGISNRNKV</sequence>
<dbReference type="Proteomes" id="UP001146793">
    <property type="component" value="Unassembled WGS sequence"/>
</dbReference>
<feature type="coiled-coil region" evidence="1">
    <location>
        <begin position="10"/>
        <end position="55"/>
    </location>
</feature>
<keyword evidence="1" id="KW-0175">Coiled coil</keyword>
<evidence type="ECO:0000256" key="2">
    <source>
        <dbReference type="SAM" id="MobiDB-lite"/>
    </source>
</evidence>
<gene>
    <name evidence="3" type="ORF">M0812_01833</name>
</gene>
<accession>A0AAV7YXV0</accession>
<feature type="compositionally biased region" description="Low complexity" evidence="2">
    <location>
        <begin position="192"/>
        <end position="202"/>
    </location>
</feature>
<dbReference type="SUPFAM" id="SSF50729">
    <property type="entry name" value="PH domain-like"/>
    <property type="match status" value="1"/>
</dbReference>
<feature type="compositionally biased region" description="Low complexity" evidence="2">
    <location>
        <begin position="217"/>
        <end position="237"/>
    </location>
</feature>
<evidence type="ECO:0000313" key="4">
    <source>
        <dbReference type="Proteomes" id="UP001146793"/>
    </source>
</evidence>
<comment type="caution">
    <text evidence="3">The sequence shown here is derived from an EMBL/GenBank/DDBJ whole genome shotgun (WGS) entry which is preliminary data.</text>
</comment>
<protein>
    <recommendedName>
        <fullName evidence="5">Reverse transcriptase domain-containing protein</fullName>
    </recommendedName>
</protein>
<proteinExistence type="predicted"/>
<evidence type="ECO:0000313" key="3">
    <source>
        <dbReference type="EMBL" id="KAJ3434712.1"/>
    </source>
</evidence>
<evidence type="ECO:0008006" key="5">
    <source>
        <dbReference type="Google" id="ProtNLM"/>
    </source>
</evidence>
<feature type="region of interest" description="Disordered" evidence="2">
    <location>
        <begin position="192"/>
        <end position="237"/>
    </location>
</feature>
<dbReference type="EMBL" id="JANTQA010000042">
    <property type="protein sequence ID" value="KAJ3434712.1"/>
    <property type="molecule type" value="Genomic_DNA"/>
</dbReference>
<dbReference type="AlphaFoldDB" id="A0AAV7YXV0"/>